<dbReference type="AlphaFoldDB" id="A0A4Z1SXM5"/>
<dbReference type="VEuPathDB" id="GiardiaDB:GMRT_21306"/>
<dbReference type="EMBL" id="VDLU01000001">
    <property type="protein sequence ID" value="TNJ30474.1"/>
    <property type="molecule type" value="Genomic_DNA"/>
</dbReference>
<feature type="compositionally biased region" description="Low complexity" evidence="1">
    <location>
        <begin position="102"/>
        <end position="115"/>
    </location>
</feature>
<gene>
    <name evidence="2" type="ORF">GMRT_21306</name>
</gene>
<comment type="caution">
    <text evidence="2">The sequence shown here is derived from an EMBL/GenBank/DDBJ whole genome shotgun (WGS) entry which is preliminary data.</text>
</comment>
<organism evidence="2 3">
    <name type="scientific">Giardia muris</name>
    <dbReference type="NCBI Taxonomy" id="5742"/>
    <lineage>
        <taxon>Eukaryota</taxon>
        <taxon>Metamonada</taxon>
        <taxon>Diplomonadida</taxon>
        <taxon>Hexamitidae</taxon>
        <taxon>Giardiinae</taxon>
        <taxon>Giardia</taxon>
    </lineage>
</organism>
<reference evidence="2 3" key="1">
    <citation type="submission" date="2019-05" db="EMBL/GenBank/DDBJ databases">
        <title>The compact genome of Giardia muris reveals important steps in the evolution of intestinal protozoan parasites.</title>
        <authorList>
            <person name="Xu F."/>
            <person name="Jimenez-Gonzalez A."/>
            <person name="Einarsson E."/>
            <person name="Astvaldsson A."/>
            <person name="Peirasmaki D."/>
            <person name="Eckmann L."/>
            <person name="Andersson J.O."/>
            <person name="Svard S.G."/>
            <person name="Jerlstrom-Hultqvist J."/>
        </authorList>
    </citation>
    <scope>NUCLEOTIDE SEQUENCE [LARGE SCALE GENOMIC DNA]</scope>
    <source>
        <strain evidence="2 3">Roberts-Thomson</strain>
    </source>
</reference>
<evidence type="ECO:0000256" key="1">
    <source>
        <dbReference type="SAM" id="MobiDB-lite"/>
    </source>
</evidence>
<feature type="region of interest" description="Disordered" evidence="1">
    <location>
        <begin position="102"/>
        <end position="215"/>
    </location>
</feature>
<evidence type="ECO:0000313" key="3">
    <source>
        <dbReference type="Proteomes" id="UP000315496"/>
    </source>
</evidence>
<feature type="compositionally biased region" description="Polar residues" evidence="1">
    <location>
        <begin position="155"/>
        <end position="166"/>
    </location>
</feature>
<keyword evidence="3" id="KW-1185">Reference proteome</keyword>
<protein>
    <submittedName>
        <fullName evidence="2">Uncharacterized protein</fullName>
    </submittedName>
</protein>
<feature type="region of interest" description="Disordered" evidence="1">
    <location>
        <begin position="1"/>
        <end position="24"/>
    </location>
</feature>
<evidence type="ECO:0000313" key="2">
    <source>
        <dbReference type="EMBL" id="TNJ30474.1"/>
    </source>
</evidence>
<proteinExistence type="predicted"/>
<accession>A0A4Z1SXM5</accession>
<sequence length="215" mass="23179">MRGRVQLIRPSPSRGLRGRSARSAMSRLTLTPPLSTGSVTLLRPLRLELVLLVVVVSAQDVERGTTSCSREAVMTRPRSLGTSCAERLQLTVLVRRLQPRIPLPSSRTTTSTSVTMRQMEEKRTAGRAPTPRIQAPSRARSASRATTLPPRLPSSVRSAPSSTVDPVQTARMSARPASTASRGYGCNRAGLWGRGGPNEHPEESRGPSVPGAGRW</sequence>
<dbReference type="Proteomes" id="UP000315496">
    <property type="component" value="Chromosome 1"/>
</dbReference>
<name>A0A4Z1SXM5_GIAMU</name>